<evidence type="ECO:0008006" key="4">
    <source>
        <dbReference type="Google" id="ProtNLM"/>
    </source>
</evidence>
<name>A0A2K8MQ31_9SPHN</name>
<keyword evidence="3" id="KW-1185">Reference proteome</keyword>
<sequence>MAYLSVAEMASDEGDAAYALVRTLDPGLGPACWSAFIEAQHTRGGILVLRTPDRTVMGLASWHVADCAGNGRLMVVENFVTAELSAATPGRRRLAGAIEALARARGCRGIRRSPGDRPGSAETLRNHVAISRNPPLRRSRSGSAAEMYPAL</sequence>
<dbReference type="Proteomes" id="UP000229081">
    <property type="component" value="Chromosome"/>
</dbReference>
<accession>A0A2K8MQ31</accession>
<dbReference type="AlphaFoldDB" id="A0A2K8MQ31"/>
<dbReference type="EMBL" id="CP024923">
    <property type="protein sequence ID" value="ATY33551.1"/>
    <property type="molecule type" value="Genomic_DNA"/>
</dbReference>
<protein>
    <recommendedName>
        <fullName evidence="4">N-acetyltransferase domain-containing protein</fullName>
    </recommendedName>
</protein>
<proteinExistence type="predicted"/>
<dbReference type="KEGG" id="sphc:CVN68_17590"/>
<organism evidence="2 3">
    <name type="scientific">Sphingomonas psychrotolerans</name>
    <dbReference type="NCBI Taxonomy" id="1327635"/>
    <lineage>
        <taxon>Bacteria</taxon>
        <taxon>Pseudomonadati</taxon>
        <taxon>Pseudomonadota</taxon>
        <taxon>Alphaproteobacteria</taxon>
        <taxon>Sphingomonadales</taxon>
        <taxon>Sphingomonadaceae</taxon>
        <taxon>Sphingomonas</taxon>
    </lineage>
</organism>
<gene>
    <name evidence="2" type="ORF">CVN68_17590</name>
</gene>
<evidence type="ECO:0000313" key="3">
    <source>
        <dbReference type="Proteomes" id="UP000229081"/>
    </source>
</evidence>
<feature type="region of interest" description="Disordered" evidence="1">
    <location>
        <begin position="110"/>
        <end position="151"/>
    </location>
</feature>
<dbReference type="OrthoDB" id="8479388at2"/>
<reference evidence="2 3" key="1">
    <citation type="submission" date="2017-11" db="EMBL/GenBank/DDBJ databases">
        <title>Complete genome sequence of Sphingomonas sp. Strain Cra20, a psychrotolerant potential plant growth promoting rhizobacteria.</title>
        <authorList>
            <person name="Luo Y."/>
        </authorList>
    </citation>
    <scope>NUCLEOTIDE SEQUENCE [LARGE SCALE GENOMIC DNA]</scope>
    <source>
        <strain evidence="2 3">Cra20</strain>
    </source>
</reference>
<evidence type="ECO:0000256" key="1">
    <source>
        <dbReference type="SAM" id="MobiDB-lite"/>
    </source>
</evidence>
<dbReference type="RefSeq" id="WP_100283350.1">
    <property type="nucleotide sequence ID" value="NZ_CP024923.1"/>
</dbReference>
<evidence type="ECO:0000313" key="2">
    <source>
        <dbReference type="EMBL" id="ATY33551.1"/>
    </source>
</evidence>